<reference evidence="2" key="1">
    <citation type="submission" date="2023-06" db="EMBL/GenBank/DDBJ databases">
        <authorList>
            <consortium name="Lawrence Berkeley National Laboratory"/>
            <person name="Ahrendt S."/>
            <person name="Sahu N."/>
            <person name="Indic B."/>
            <person name="Wong-Bajracharya J."/>
            <person name="Merenyi Z."/>
            <person name="Ke H.-M."/>
            <person name="Monk M."/>
            <person name="Kocsube S."/>
            <person name="Drula E."/>
            <person name="Lipzen A."/>
            <person name="Balint B."/>
            <person name="Henrissat B."/>
            <person name="Andreopoulos B."/>
            <person name="Martin F.M."/>
            <person name="Harder C.B."/>
            <person name="Rigling D."/>
            <person name="Ford K.L."/>
            <person name="Foster G.D."/>
            <person name="Pangilinan J."/>
            <person name="Papanicolaou A."/>
            <person name="Barry K."/>
            <person name="LaButti K."/>
            <person name="Viragh M."/>
            <person name="Koriabine M."/>
            <person name="Yan M."/>
            <person name="Riley R."/>
            <person name="Champramary S."/>
            <person name="Plett K.L."/>
            <person name="Tsai I.J."/>
            <person name="Slot J."/>
            <person name="Sipos G."/>
            <person name="Plett J."/>
            <person name="Nagy L.G."/>
            <person name="Grigoriev I.V."/>
        </authorList>
    </citation>
    <scope>NUCLEOTIDE SEQUENCE</scope>
    <source>
        <strain evidence="2">ICMP 16352</strain>
    </source>
</reference>
<gene>
    <name evidence="2" type="ORF">IW261DRAFT_1610690</name>
</gene>
<accession>A0AA39UCW9</accession>
<protein>
    <submittedName>
        <fullName evidence="2">Uncharacterized protein</fullName>
    </submittedName>
</protein>
<feature type="compositionally biased region" description="Basic residues" evidence="1">
    <location>
        <begin position="163"/>
        <end position="172"/>
    </location>
</feature>
<evidence type="ECO:0000313" key="3">
    <source>
        <dbReference type="Proteomes" id="UP001175227"/>
    </source>
</evidence>
<keyword evidence="3" id="KW-1185">Reference proteome</keyword>
<feature type="compositionally biased region" description="Low complexity" evidence="1">
    <location>
        <begin position="58"/>
        <end position="77"/>
    </location>
</feature>
<feature type="compositionally biased region" description="Basic and acidic residues" evidence="1">
    <location>
        <begin position="238"/>
        <end position="268"/>
    </location>
</feature>
<proteinExistence type="predicted"/>
<comment type="caution">
    <text evidence="2">The sequence shown here is derived from an EMBL/GenBank/DDBJ whole genome shotgun (WGS) entry which is preliminary data.</text>
</comment>
<name>A0AA39UCW9_9AGAR</name>
<dbReference type="AlphaFoldDB" id="A0AA39UCW9"/>
<evidence type="ECO:0000313" key="2">
    <source>
        <dbReference type="EMBL" id="KAK0474045.1"/>
    </source>
</evidence>
<feature type="region of interest" description="Disordered" evidence="1">
    <location>
        <begin position="15"/>
        <end position="88"/>
    </location>
</feature>
<feature type="compositionally biased region" description="Acidic residues" evidence="1">
    <location>
        <begin position="23"/>
        <end position="45"/>
    </location>
</feature>
<feature type="compositionally biased region" description="Polar residues" evidence="1">
    <location>
        <begin position="290"/>
        <end position="305"/>
    </location>
</feature>
<organism evidence="2 3">
    <name type="scientific">Armillaria novae-zelandiae</name>
    <dbReference type="NCBI Taxonomy" id="153914"/>
    <lineage>
        <taxon>Eukaryota</taxon>
        <taxon>Fungi</taxon>
        <taxon>Dikarya</taxon>
        <taxon>Basidiomycota</taxon>
        <taxon>Agaricomycotina</taxon>
        <taxon>Agaricomycetes</taxon>
        <taxon>Agaricomycetidae</taxon>
        <taxon>Agaricales</taxon>
        <taxon>Marasmiineae</taxon>
        <taxon>Physalacriaceae</taxon>
        <taxon>Armillaria</taxon>
    </lineage>
</organism>
<feature type="compositionally biased region" description="Polar residues" evidence="1">
    <location>
        <begin position="221"/>
        <end position="230"/>
    </location>
</feature>
<evidence type="ECO:0000256" key="1">
    <source>
        <dbReference type="SAM" id="MobiDB-lite"/>
    </source>
</evidence>
<dbReference type="EMBL" id="JAUEPR010000029">
    <property type="protein sequence ID" value="KAK0474045.1"/>
    <property type="molecule type" value="Genomic_DNA"/>
</dbReference>
<sequence length="363" mass="39755">MVMMRWRIVIPNNEEYEINSFINDDDAEEEQEQEQESSETADDSEASSRTEVESTQASDVEGSESGISGGIDSESSVWTPPRTIPINGMASLGCTYRLEKRHSSCSPLPMPPPPTPRKRRKGPGSSQMNSASKAPPRKCKFSSVDSSDHSEDADDAEEDKPAKSRRRKKGPQKGKQNTLTSEMKDFLSGDEESNGNEDYVGSATENDNLSDLADCSKPKLYTSSSNTQCGAQPHQLRSSREYGPDKSRLNKEAASKESPRPTSRDRESPGVIRSVISSANDSGSDELSIRGSTPRRTSSPDTQGISRRRPPELGPRHAASSSKRRRTAYYRVVSSSEDAVTKDTNSQNPVLLRLKGLFADSGD</sequence>
<feature type="region of interest" description="Disordered" evidence="1">
    <location>
        <begin position="100"/>
        <end position="329"/>
    </location>
</feature>
<dbReference type="Proteomes" id="UP001175227">
    <property type="component" value="Unassembled WGS sequence"/>
</dbReference>